<reference evidence="5 6" key="1">
    <citation type="submission" date="2017-07" db="EMBL/GenBank/DDBJ databases">
        <title>Leptospira spp. isolated from tropical soils.</title>
        <authorList>
            <person name="Thibeaux R."/>
            <person name="Iraola G."/>
            <person name="Ferres I."/>
            <person name="Bierque E."/>
            <person name="Girault D."/>
            <person name="Soupe-Gilbert M.-E."/>
            <person name="Picardeau M."/>
            <person name="Goarant C."/>
        </authorList>
    </citation>
    <scope>NUCLEOTIDE SEQUENCE [LARGE SCALE GENOMIC DNA]</scope>
    <source>
        <strain evidence="4 6">FH1-B-B1</strain>
        <strain evidence="3 5">FH1-B-C1</strain>
    </source>
</reference>
<dbReference type="RefSeq" id="WP_100715134.1">
    <property type="nucleotide sequence ID" value="NZ_NPDY01000023.1"/>
</dbReference>
<dbReference type="EMBL" id="NPDZ01000013">
    <property type="protein sequence ID" value="PJZ72129.1"/>
    <property type="molecule type" value="Genomic_DNA"/>
</dbReference>
<evidence type="ECO:0000256" key="2">
    <source>
        <dbReference type="RuleBase" id="RU362080"/>
    </source>
</evidence>
<protein>
    <recommendedName>
        <fullName evidence="2">Antitoxin</fullName>
    </recommendedName>
</protein>
<dbReference type="Proteomes" id="UP000231990">
    <property type="component" value="Unassembled WGS sequence"/>
</dbReference>
<evidence type="ECO:0000313" key="6">
    <source>
        <dbReference type="Proteomes" id="UP000231990"/>
    </source>
</evidence>
<gene>
    <name evidence="3" type="ORF">CH360_16360</name>
    <name evidence="4" type="ORF">CH373_16160</name>
</gene>
<dbReference type="Pfam" id="PF02604">
    <property type="entry name" value="PhdYeFM_antitox"/>
    <property type="match status" value="1"/>
</dbReference>
<keyword evidence="5" id="KW-1185">Reference proteome</keyword>
<accession>A0A2M9ZJA3</accession>
<dbReference type="Gene3D" id="3.40.1620.10">
    <property type="entry name" value="YefM-like domain"/>
    <property type="match status" value="1"/>
</dbReference>
<dbReference type="EMBL" id="NPDY01000023">
    <property type="protein sequence ID" value="PJZ68430.1"/>
    <property type="molecule type" value="Genomic_DNA"/>
</dbReference>
<proteinExistence type="inferred from homology"/>
<dbReference type="InterPro" id="IPR051416">
    <property type="entry name" value="phD-YefM_TA_antitoxins"/>
</dbReference>
<dbReference type="InterPro" id="IPR006442">
    <property type="entry name" value="Antitoxin_Phd/YefM"/>
</dbReference>
<dbReference type="OrthoDB" id="2376460at2"/>
<dbReference type="InterPro" id="IPR036165">
    <property type="entry name" value="YefM-like_sf"/>
</dbReference>
<comment type="function">
    <text evidence="2">Antitoxin component of a type II toxin-antitoxin (TA) system.</text>
</comment>
<dbReference type="SUPFAM" id="SSF143120">
    <property type="entry name" value="YefM-like"/>
    <property type="match status" value="1"/>
</dbReference>
<dbReference type="PANTHER" id="PTHR35377">
    <property type="entry name" value="ANTITOXIN VAPB49-RELATED-RELATED"/>
    <property type="match status" value="1"/>
</dbReference>
<evidence type="ECO:0000313" key="5">
    <source>
        <dbReference type="Proteomes" id="UP000231962"/>
    </source>
</evidence>
<organism evidence="4 6">
    <name type="scientific">Leptospira perolatii</name>
    <dbReference type="NCBI Taxonomy" id="2023191"/>
    <lineage>
        <taxon>Bacteria</taxon>
        <taxon>Pseudomonadati</taxon>
        <taxon>Spirochaetota</taxon>
        <taxon>Spirochaetia</taxon>
        <taxon>Leptospirales</taxon>
        <taxon>Leptospiraceae</taxon>
        <taxon>Leptospira</taxon>
    </lineage>
</organism>
<dbReference type="NCBIfam" id="TIGR01552">
    <property type="entry name" value="phd_fam"/>
    <property type="match status" value="1"/>
</dbReference>
<evidence type="ECO:0000256" key="1">
    <source>
        <dbReference type="ARBA" id="ARBA00009981"/>
    </source>
</evidence>
<evidence type="ECO:0000313" key="3">
    <source>
        <dbReference type="EMBL" id="PJZ68430.1"/>
    </source>
</evidence>
<sequence length="81" mass="8853">MSVDSIVVNIHEAKTNLSVLIHKIENGEEVVIARSGKPVAKLIPYTQEIQKKRELGFAKGSAQISENFDEDISDLFSGGLV</sequence>
<comment type="similarity">
    <text evidence="1 2">Belongs to the phD/YefM antitoxin family.</text>
</comment>
<name>A0A2M9ZJA3_9LEPT</name>
<comment type="caution">
    <text evidence="4">The sequence shown here is derived from an EMBL/GenBank/DDBJ whole genome shotgun (WGS) entry which is preliminary data.</text>
</comment>
<dbReference type="Proteomes" id="UP000231962">
    <property type="component" value="Unassembled WGS sequence"/>
</dbReference>
<dbReference type="AlphaFoldDB" id="A0A2M9ZJA3"/>
<evidence type="ECO:0000313" key="4">
    <source>
        <dbReference type="EMBL" id="PJZ72129.1"/>
    </source>
</evidence>